<feature type="domain" description="Beta galactosidase small chain/" evidence="5">
    <location>
        <begin position="6"/>
        <end position="231"/>
    </location>
</feature>
<feature type="non-terminal residue" evidence="6">
    <location>
        <position position="1"/>
    </location>
</feature>
<gene>
    <name evidence="6" type="ORF">PCOR1329_LOCUS592</name>
</gene>
<dbReference type="EMBL" id="CAUYUJ010000126">
    <property type="protein sequence ID" value="CAK0788863.1"/>
    <property type="molecule type" value="Genomic_DNA"/>
</dbReference>
<accession>A0ABN9PCK8</accession>
<keyword evidence="4" id="KW-0326">Glycosidase</keyword>
<evidence type="ECO:0000313" key="6">
    <source>
        <dbReference type="EMBL" id="CAK0788863.1"/>
    </source>
</evidence>
<evidence type="ECO:0000259" key="5">
    <source>
        <dbReference type="SMART" id="SM01038"/>
    </source>
</evidence>
<protein>
    <recommendedName>
        <fullName evidence="2">beta-galactosidase</fullName>
        <ecNumber evidence="2">3.2.1.23</ecNumber>
    </recommendedName>
</protein>
<dbReference type="EC" id="3.2.1.23" evidence="2"/>
<sequence length="240" mass="25891">DGQTDRGALLVSLAADGSELLASPLTPSFWRPVTDNDYGASLQVSRRDWREAGSRMRPVREPMAADGAVEVDLGWDAPVQAAEDQMGQLGLALQGATLRIRYDLSAEQGLRVEAWWRPLGAGGNATEARRLDGPARVGFVADLVPGLEEVEWFGPGPHESYVDRHTSARVGLHGGSIAGQTFRYARPQENGNKHEARWMLLRGGAGGPGLLVAAASPSLALGMQCHRFRLSDFDGPQRKE</sequence>
<evidence type="ECO:0000256" key="3">
    <source>
        <dbReference type="ARBA" id="ARBA00022801"/>
    </source>
</evidence>
<dbReference type="PANTHER" id="PTHR46323">
    <property type="entry name" value="BETA-GALACTOSIDASE"/>
    <property type="match status" value="1"/>
</dbReference>
<dbReference type="Gene3D" id="2.70.98.10">
    <property type="match status" value="1"/>
</dbReference>
<dbReference type="SMART" id="SM01038">
    <property type="entry name" value="Bgal_small_N"/>
    <property type="match status" value="1"/>
</dbReference>
<dbReference type="Pfam" id="PF02929">
    <property type="entry name" value="Bgal_small_N"/>
    <property type="match status" value="1"/>
</dbReference>
<organism evidence="6 7">
    <name type="scientific">Prorocentrum cordatum</name>
    <dbReference type="NCBI Taxonomy" id="2364126"/>
    <lineage>
        <taxon>Eukaryota</taxon>
        <taxon>Sar</taxon>
        <taxon>Alveolata</taxon>
        <taxon>Dinophyceae</taxon>
        <taxon>Prorocentrales</taxon>
        <taxon>Prorocentraceae</taxon>
        <taxon>Prorocentrum</taxon>
    </lineage>
</organism>
<dbReference type="SUPFAM" id="SSF74650">
    <property type="entry name" value="Galactose mutarotase-like"/>
    <property type="match status" value="1"/>
</dbReference>
<dbReference type="InterPro" id="IPR004199">
    <property type="entry name" value="B-gal_small/dom_5"/>
</dbReference>
<dbReference type="PANTHER" id="PTHR46323:SF2">
    <property type="entry name" value="BETA-GALACTOSIDASE"/>
    <property type="match status" value="1"/>
</dbReference>
<keyword evidence="3" id="KW-0378">Hydrolase</keyword>
<dbReference type="InterPro" id="IPR050347">
    <property type="entry name" value="Bact_Beta-galactosidase"/>
</dbReference>
<proteinExistence type="predicted"/>
<evidence type="ECO:0000256" key="4">
    <source>
        <dbReference type="ARBA" id="ARBA00023295"/>
    </source>
</evidence>
<dbReference type="Proteomes" id="UP001189429">
    <property type="component" value="Unassembled WGS sequence"/>
</dbReference>
<name>A0ABN9PCK8_9DINO</name>
<reference evidence="6" key="1">
    <citation type="submission" date="2023-10" db="EMBL/GenBank/DDBJ databases">
        <authorList>
            <person name="Chen Y."/>
            <person name="Shah S."/>
            <person name="Dougan E. K."/>
            <person name="Thang M."/>
            <person name="Chan C."/>
        </authorList>
    </citation>
    <scope>NUCLEOTIDE SEQUENCE [LARGE SCALE GENOMIC DNA]</scope>
</reference>
<dbReference type="InterPro" id="IPR014718">
    <property type="entry name" value="GH-type_carb-bd"/>
</dbReference>
<evidence type="ECO:0000313" key="7">
    <source>
        <dbReference type="Proteomes" id="UP001189429"/>
    </source>
</evidence>
<comment type="catalytic activity">
    <reaction evidence="1">
        <text>Hydrolysis of terminal non-reducing beta-D-galactose residues in beta-D-galactosides.</text>
        <dbReference type="EC" id="3.2.1.23"/>
    </reaction>
</comment>
<keyword evidence="7" id="KW-1185">Reference proteome</keyword>
<feature type="non-terminal residue" evidence="6">
    <location>
        <position position="240"/>
    </location>
</feature>
<comment type="caution">
    <text evidence="6">The sequence shown here is derived from an EMBL/GenBank/DDBJ whole genome shotgun (WGS) entry which is preliminary data.</text>
</comment>
<evidence type="ECO:0000256" key="1">
    <source>
        <dbReference type="ARBA" id="ARBA00001412"/>
    </source>
</evidence>
<evidence type="ECO:0000256" key="2">
    <source>
        <dbReference type="ARBA" id="ARBA00012756"/>
    </source>
</evidence>
<dbReference type="InterPro" id="IPR011013">
    <property type="entry name" value="Gal_mutarotase_sf_dom"/>
</dbReference>